<dbReference type="Gene3D" id="1.20.1310.10">
    <property type="entry name" value="Cullin Repeats"/>
    <property type="match status" value="2"/>
</dbReference>
<protein>
    <recommendedName>
        <fullName evidence="4">Cullin family profile domain-containing protein</fullName>
    </recommendedName>
</protein>
<keyword evidence="6" id="KW-1185">Reference proteome</keyword>
<dbReference type="EMBL" id="OX465086">
    <property type="protein sequence ID" value="CAI9260271.1"/>
    <property type="molecule type" value="Genomic_DNA"/>
</dbReference>
<evidence type="ECO:0000256" key="3">
    <source>
        <dbReference type="RuleBase" id="RU003829"/>
    </source>
</evidence>
<dbReference type="Proteomes" id="UP001177003">
    <property type="component" value="Chromosome 0"/>
</dbReference>
<evidence type="ECO:0000313" key="6">
    <source>
        <dbReference type="Proteomes" id="UP001177003"/>
    </source>
</evidence>
<name>A0AA35UTM9_LACSI</name>
<evidence type="ECO:0000313" key="5">
    <source>
        <dbReference type="EMBL" id="CAI9260271.1"/>
    </source>
</evidence>
<dbReference type="InterPro" id="IPR045093">
    <property type="entry name" value="Cullin"/>
</dbReference>
<dbReference type="GO" id="GO:0006511">
    <property type="term" value="P:ubiquitin-dependent protein catabolic process"/>
    <property type="evidence" value="ECO:0007669"/>
    <property type="project" value="InterPro"/>
</dbReference>
<dbReference type="AlphaFoldDB" id="A0AA35UTM9"/>
<dbReference type="InterPro" id="IPR036317">
    <property type="entry name" value="Cullin_homology_sf"/>
</dbReference>
<dbReference type="InterPro" id="IPR001373">
    <property type="entry name" value="Cullin_N"/>
</dbReference>
<dbReference type="GO" id="GO:0031625">
    <property type="term" value="F:ubiquitin protein ligase binding"/>
    <property type="evidence" value="ECO:0007669"/>
    <property type="project" value="InterPro"/>
</dbReference>
<reference evidence="5" key="1">
    <citation type="submission" date="2023-04" db="EMBL/GenBank/DDBJ databases">
        <authorList>
            <person name="Vijverberg K."/>
            <person name="Xiong W."/>
            <person name="Schranz E."/>
        </authorList>
    </citation>
    <scope>NUCLEOTIDE SEQUENCE</scope>
</reference>
<feature type="domain" description="Cullin family profile" evidence="4">
    <location>
        <begin position="131"/>
        <end position="188"/>
    </location>
</feature>
<dbReference type="SUPFAM" id="SSF74788">
    <property type="entry name" value="Cullin repeat-like"/>
    <property type="match status" value="1"/>
</dbReference>
<dbReference type="InterPro" id="IPR016158">
    <property type="entry name" value="Cullin_homology"/>
</dbReference>
<accession>A0AA35UTM9</accession>
<evidence type="ECO:0000256" key="2">
    <source>
        <dbReference type="PROSITE-ProRule" id="PRU00330"/>
    </source>
</evidence>
<dbReference type="PROSITE" id="PS50069">
    <property type="entry name" value="CULLIN_2"/>
    <property type="match status" value="1"/>
</dbReference>
<comment type="similarity">
    <text evidence="1 2 3">Belongs to the cullin family.</text>
</comment>
<dbReference type="Pfam" id="PF00888">
    <property type="entry name" value="Cullin"/>
    <property type="match status" value="1"/>
</dbReference>
<organism evidence="5 6">
    <name type="scientific">Lactuca saligna</name>
    <name type="common">Willowleaf lettuce</name>
    <dbReference type="NCBI Taxonomy" id="75948"/>
    <lineage>
        <taxon>Eukaryota</taxon>
        <taxon>Viridiplantae</taxon>
        <taxon>Streptophyta</taxon>
        <taxon>Embryophyta</taxon>
        <taxon>Tracheophyta</taxon>
        <taxon>Spermatophyta</taxon>
        <taxon>Magnoliopsida</taxon>
        <taxon>eudicotyledons</taxon>
        <taxon>Gunneridae</taxon>
        <taxon>Pentapetalae</taxon>
        <taxon>asterids</taxon>
        <taxon>campanulids</taxon>
        <taxon>Asterales</taxon>
        <taxon>Asteraceae</taxon>
        <taxon>Cichorioideae</taxon>
        <taxon>Cichorieae</taxon>
        <taxon>Lactucinae</taxon>
        <taxon>Lactuca</taxon>
    </lineage>
</organism>
<evidence type="ECO:0000259" key="4">
    <source>
        <dbReference type="PROSITE" id="PS50069"/>
    </source>
</evidence>
<dbReference type="InterPro" id="IPR016159">
    <property type="entry name" value="Cullin_repeat-like_dom_sf"/>
</dbReference>
<dbReference type="SUPFAM" id="SSF75632">
    <property type="entry name" value="Cullin homology domain"/>
    <property type="match status" value="1"/>
</dbReference>
<sequence>MAIHVPIAMIKVAIHVHTTGYLRNGFHLWLVDQGDNHRKSEVQQRIMLVKVFYSNTFLCKCVHSAATILDKNNPVKLKREMWLGYSNRKVIKLHGKYLTYVNDCFINHTLFHKAFKEAFEIFCDKGVARSSSAELLATFCDNILKNGGSEKLNDEAVEDTLEKVVKLLAYISDKDLFAEFYRKKLARRRCLYFVQLANVKQLVDHYSSKHPKEKPPSNSE</sequence>
<gene>
    <name evidence="5" type="ORF">LSALG_LOCUS1113</name>
</gene>
<proteinExistence type="inferred from homology"/>
<evidence type="ECO:0000256" key="1">
    <source>
        <dbReference type="ARBA" id="ARBA00006019"/>
    </source>
</evidence>
<dbReference type="PANTHER" id="PTHR11932">
    <property type="entry name" value="CULLIN"/>
    <property type="match status" value="1"/>
</dbReference>